<dbReference type="PROSITE" id="PS50082">
    <property type="entry name" value="WD_REPEATS_2"/>
    <property type="match status" value="5"/>
</dbReference>
<name>A0AAN8A9M4_9SACH</name>
<evidence type="ECO:0008006" key="7">
    <source>
        <dbReference type="Google" id="ProtNLM"/>
    </source>
</evidence>
<keyword evidence="1 3" id="KW-0853">WD repeat</keyword>
<feature type="repeat" description="WD" evidence="3">
    <location>
        <begin position="285"/>
        <end position="326"/>
    </location>
</feature>
<feature type="region of interest" description="Disordered" evidence="4">
    <location>
        <begin position="97"/>
        <end position="129"/>
    </location>
</feature>
<dbReference type="PANTHER" id="PTHR19846">
    <property type="entry name" value="WD40 REPEAT PROTEIN"/>
    <property type="match status" value="1"/>
</dbReference>
<dbReference type="EMBL" id="JAWIZZ010000031">
    <property type="protein sequence ID" value="KAK5781590.1"/>
    <property type="molecule type" value="Genomic_DNA"/>
</dbReference>
<dbReference type="InterPro" id="IPR019775">
    <property type="entry name" value="WD40_repeat_CS"/>
</dbReference>
<dbReference type="InterPro" id="IPR015943">
    <property type="entry name" value="WD40/YVTN_repeat-like_dom_sf"/>
</dbReference>
<proteinExistence type="predicted"/>
<dbReference type="GO" id="GO:0046540">
    <property type="term" value="C:U4/U6 x U5 tri-snRNP complex"/>
    <property type="evidence" value="ECO:0007669"/>
    <property type="project" value="TreeGrafter"/>
</dbReference>
<evidence type="ECO:0000256" key="4">
    <source>
        <dbReference type="SAM" id="MobiDB-lite"/>
    </source>
</evidence>
<dbReference type="SUPFAM" id="SSF50978">
    <property type="entry name" value="WD40 repeat-like"/>
    <property type="match status" value="1"/>
</dbReference>
<dbReference type="FunFam" id="2.130.10.10:FF:000411">
    <property type="entry name" value="U4/U6 small nuclear ribonucleoprotein Prp4"/>
    <property type="match status" value="1"/>
</dbReference>
<dbReference type="GO" id="GO:0030621">
    <property type="term" value="F:U4 snRNA binding"/>
    <property type="evidence" value="ECO:0007669"/>
    <property type="project" value="TreeGrafter"/>
</dbReference>
<evidence type="ECO:0000256" key="2">
    <source>
        <dbReference type="ARBA" id="ARBA00022737"/>
    </source>
</evidence>
<dbReference type="PROSITE" id="PS00678">
    <property type="entry name" value="WD_REPEATS_1"/>
    <property type="match status" value="4"/>
</dbReference>
<feature type="repeat" description="WD" evidence="3">
    <location>
        <begin position="411"/>
        <end position="444"/>
    </location>
</feature>
<dbReference type="InterPro" id="IPR001680">
    <property type="entry name" value="WD40_rpt"/>
</dbReference>
<evidence type="ECO:0000256" key="1">
    <source>
        <dbReference type="ARBA" id="ARBA00022574"/>
    </source>
</evidence>
<keyword evidence="6" id="KW-1185">Reference proteome</keyword>
<gene>
    <name evidence="5" type="ORF">RI543_000772</name>
</gene>
<dbReference type="GO" id="GO:0017070">
    <property type="term" value="F:U6 snRNA binding"/>
    <property type="evidence" value="ECO:0007669"/>
    <property type="project" value="TreeGrafter"/>
</dbReference>
<dbReference type="Pfam" id="PF00400">
    <property type="entry name" value="WD40"/>
    <property type="match status" value="7"/>
</dbReference>
<dbReference type="AlphaFoldDB" id="A0AAN8A9M4"/>
<organism evidence="5 6">
    <name type="scientific">Arxiozyma heterogenica</name>
    <dbReference type="NCBI Taxonomy" id="278026"/>
    <lineage>
        <taxon>Eukaryota</taxon>
        <taxon>Fungi</taxon>
        <taxon>Dikarya</taxon>
        <taxon>Ascomycota</taxon>
        <taxon>Saccharomycotina</taxon>
        <taxon>Saccharomycetes</taxon>
        <taxon>Saccharomycetales</taxon>
        <taxon>Saccharomycetaceae</taxon>
        <taxon>Arxiozyma</taxon>
    </lineage>
</organism>
<dbReference type="CDD" id="cd00200">
    <property type="entry name" value="WD40"/>
    <property type="match status" value="1"/>
</dbReference>
<evidence type="ECO:0000313" key="6">
    <source>
        <dbReference type="Proteomes" id="UP001306508"/>
    </source>
</evidence>
<comment type="caution">
    <text evidence="5">The sequence shown here is derived from an EMBL/GenBank/DDBJ whole genome shotgun (WGS) entry which is preliminary data.</text>
</comment>
<accession>A0AAN8A9M4</accession>
<reference evidence="6" key="1">
    <citation type="submission" date="2023-07" db="EMBL/GenBank/DDBJ databases">
        <title>A draft genome of Kazachstania heterogenica Y-27499.</title>
        <authorList>
            <person name="Donic C."/>
            <person name="Kralova J.S."/>
            <person name="Fidel L."/>
            <person name="Ben-Dor S."/>
            <person name="Jung S."/>
        </authorList>
    </citation>
    <scope>NUCLEOTIDE SEQUENCE [LARGE SCALE GENOMIC DNA]</scope>
    <source>
        <strain evidence="6">Y27499</strain>
    </source>
</reference>
<dbReference type="GO" id="GO:0000398">
    <property type="term" value="P:mRNA splicing, via spliceosome"/>
    <property type="evidence" value="ECO:0007669"/>
    <property type="project" value="TreeGrafter"/>
</dbReference>
<evidence type="ECO:0000256" key="3">
    <source>
        <dbReference type="PROSITE-ProRule" id="PRU00221"/>
    </source>
</evidence>
<dbReference type="PROSITE" id="PS50294">
    <property type="entry name" value="WD_REPEATS_REGION"/>
    <property type="match status" value="4"/>
</dbReference>
<dbReference type="SMART" id="SM00320">
    <property type="entry name" value="WD40"/>
    <property type="match status" value="7"/>
</dbReference>
<dbReference type="Proteomes" id="UP001306508">
    <property type="component" value="Unassembled WGS sequence"/>
</dbReference>
<dbReference type="InterPro" id="IPR036322">
    <property type="entry name" value="WD40_repeat_dom_sf"/>
</dbReference>
<protein>
    <recommendedName>
        <fullName evidence="7">Pre-mRNA processing factor 4 (PRP4)-like domain-containing protein</fullName>
    </recommendedName>
</protein>
<dbReference type="Gene3D" id="2.130.10.10">
    <property type="entry name" value="YVTN repeat-like/Quinoprotein amine dehydrogenase"/>
    <property type="match status" value="2"/>
</dbReference>
<evidence type="ECO:0000313" key="5">
    <source>
        <dbReference type="EMBL" id="KAK5781590.1"/>
    </source>
</evidence>
<dbReference type="PRINTS" id="PR00320">
    <property type="entry name" value="GPROTEINBRPT"/>
</dbReference>
<keyword evidence="2" id="KW-0677">Repeat</keyword>
<dbReference type="PANTHER" id="PTHR19846:SF0">
    <property type="entry name" value="PRE-MRNA PROCESSING FACTOR 4"/>
    <property type="match status" value="1"/>
</dbReference>
<sequence length="489" mass="55375">MQSLENLKVVVDYSEHGNSDSNNSNSAVIALERTKKERLSIIPKEYENDEDVRWLLKYFNEPEQLIDESVESRRDRLAKFLYANKNLLYRLKEFNPLNTSDRTENNQDYINPKEEESDNNEAEEEEEDFYTPATDELIQARKYIIKYSLIESEQRLKKQKNMASKIDIPTEIKRRRAYNKQLQSFSLVGSQIASTRPVSKISISPKGNYFATGSWAGDVKILDVNSLDIIHNSSSGPVTVATGGKIGGLDWNHTGSHLVSGSENTYISIYHYQNDLNVFKAISSFKAHDQRVVTTKFHPSDKYIASASFDTTWKLWDLETSKELLLQEGHAKEVYSLAFQRDGALVCTGGLDNLAMLWDLRSGSLLMTLSGHVKPIYTMDWSPNGYNLATGSGDGSIHIWDLRKPGICGKILAHNNIVTSVQFEPVNGECLISSSYDKTINIFSSGNWNKLTSLKGHTDKILDVSFTNNSQYIISSGWDRSVKLWEMKC</sequence>
<feature type="compositionally biased region" description="Acidic residues" evidence="4">
    <location>
        <begin position="115"/>
        <end position="129"/>
    </location>
</feature>
<feature type="repeat" description="WD" evidence="3">
    <location>
        <begin position="369"/>
        <end position="403"/>
    </location>
</feature>
<feature type="repeat" description="WD" evidence="3">
    <location>
        <begin position="327"/>
        <end position="368"/>
    </location>
</feature>
<dbReference type="InterPro" id="IPR020472">
    <property type="entry name" value="WD40_PAC1"/>
</dbReference>
<feature type="repeat" description="WD" evidence="3">
    <location>
        <begin position="454"/>
        <end position="489"/>
    </location>
</feature>